<dbReference type="Proteomes" id="UP000516380">
    <property type="component" value="Chromosome"/>
</dbReference>
<feature type="compositionally biased region" description="Basic and acidic residues" evidence="1">
    <location>
        <begin position="266"/>
        <end position="277"/>
    </location>
</feature>
<dbReference type="Pfam" id="PF01381">
    <property type="entry name" value="HTH_3"/>
    <property type="match status" value="1"/>
</dbReference>
<gene>
    <name evidence="4" type="ORF">BZL30_4074</name>
    <name evidence="3" type="ORF">NIIDMKKI_76120</name>
</gene>
<dbReference type="PROSITE" id="PS50943">
    <property type="entry name" value="HTH_CROC1"/>
    <property type="match status" value="1"/>
</dbReference>
<dbReference type="SUPFAM" id="SSF47413">
    <property type="entry name" value="lambda repressor-like DNA-binding domains"/>
    <property type="match status" value="1"/>
</dbReference>
<reference evidence="4 5" key="1">
    <citation type="submission" date="2017-02" db="EMBL/GenBank/DDBJ databases">
        <title>Complete genome sequences of Mycobacterium kansasii strains isolated from rhesus macaques.</title>
        <authorList>
            <person name="Panda A."/>
            <person name="Nagaraj S."/>
            <person name="Zhao X."/>
            <person name="Tettelin H."/>
            <person name="Detolla L.J."/>
        </authorList>
    </citation>
    <scope>NUCLEOTIDE SEQUENCE [LARGE SCALE GENOMIC DNA]</scope>
    <source>
        <strain evidence="4 5">11-3813</strain>
    </source>
</reference>
<dbReference type="EMBL" id="AP023343">
    <property type="protein sequence ID" value="BCI92406.1"/>
    <property type="molecule type" value="Genomic_DNA"/>
</dbReference>
<accession>A0A1V3X8C4</accession>
<dbReference type="InterPro" id="IPR010982">
    <property type="entry name" value="Lambda_DNA-bd_dom_sf"/>
</dbReference>
<dbReference type="InterPro" id="IPR001387">
    <property type="entry name" value="Cro/C1-type_HTH"/>
</dbReference>
<protein>
    <submittedName>
        <fullName evidence="4">Helix-turn-helix family protein</fullName>
    </submittedName>
    <submittedName>
        <fullName evidence="3">Putative HTH-type transcriptional regulator</fullName>
    </submittedName>
</protein>
<dbReference type="SMART" id="SM00530">
    <property type="entry name" value="HTH_XRE"/>
    <property type="match status" value="1"/>
</dbReference>
<evidence type="ECO:0000313" key="5">
    <source>
        <dbReference type="Proteomes" id="UP000189229"/>
    </source>
</evidence>
<dbReference type="Gene3D" id="1.10.260.40">
    <property type="entry name" value="lambda repressor-like DNA-binding domains"/>
    <property type="match status" value="1"/>
</dbReference>
<dbReference type="AlphaFoldDB" id="A0A1V3X8C4"/>
<evidence type="ECO:0000259" key="2">
    <source>
        <dbReference type="PROSITE" id="PS50943"/>
    </source>
</evidence>
<evidence type="ECO:0000313" key="3">
    <source>
        <dbReference type="EMBL" id="BCI92406.1"/>
    </source>
</evidence>
<dbReference type="Proteomes" id="UP000189229">
    <property type="component" value="Unassembled WGS sequence"/>
</dbReference>
<dbReference type="GO" id="GO:0003677">
    <property type="term" value="F:DNA binding"/>
    <property type="evidence" value="ECO:0007669"/>
    <property type="project" value="InterPro"/>
</dbReference>
<feature type="compositionally biased region" description="Basic residues" evidence="1">
    <location>
        <begin position="286"/>
        <end position="297"/>
    </location>
</feature>
<evidence type="ECO:0000313" key="6">
    <source>
        <dbReference type="Proteomes" id="UP000516380"/>
    </source>
</evidence>
<keyword evidence="6" id="KW-1185">Reference proteome</keyword>
<proteinExistence type="predicted"/>
<organism evidence="4 5">
    <name type="scientific">Mycobacterium kansasii</name>
    <dbReference type="NCBI Taxonomy" id="1768"/>
    <lineage>
        <taxon>Bacteria</taxon>
        <taxon>Bacillati</taxon>
        <taxon>Actinomycetota</taxon>
        <taxon>Actinomycetes</taxon>
        <taxon>Mycobacteriales</taxon>
        <taxon>Mycobacteriaceae</taxon>
        <taxon>Mycobacterium</taxon>
    </lineage>
</organism>
<name>A0A1V3X8C4_MYCKA</name>
<evidence type="ECO:0000313" key="4">
    <source>
        <dbReference type="EMBL" id="OOK75459.1"/>
    </source>
</evidence>
<dbReference type="CDD" id="cd00093">
    <property type="entry name" value="HTH_XRE"/>
    <property type="match status" value="1"/>
</dbReference>
<reference evidence="3 6" key="2">
    <citation type="submission" date="2020-07" db="EMBL/GenBank/DDBJ databases">
        <title>Mycobacterium kansasii (former subtype) with zoonotic potential isolated from diseased indoor pet cat, Japan.</title>
        <authorList>
            <person name="Fukano H."/>
            <person name="Terazono T."/>
            <person name="Hoshino Y."/>
        </authorList>
    </citation>
    <scope>NUCLEOTIDE SEQUENCE [LARGE SCALE GENOMIC DNA]</scope>
    <source>
        <strain evidence="3 6">Kuro-I</strain>
    </source>
</reference>
<sequence length="297" mass="32834">MSRESAGAAIRALRESRDWSLADLAAATGVSIMGLSYLERGARKPHKGTVQKVENGLGLPPGTYSRLLVAADPDAELARLMAAQPPAAASPRRPGTVVVDRHSDTEVLEAYAEAQLDTLRSVIDRLPATTSNEYETYILSVVSQCVKAEMLAASSWRVAVNAGSESSDRLMQHLQSLEAMRSTLLERMSTSLSARFDRACAQSPLPEAVIAALIGVSTDEMWDIRNRGVIPRARCPVSGPLWTQWRPPRPWRRRPLTRHTTTAENKTGEPHRNRSIESRPPAFRRQWSKRSPTHAER</sequence>
<feature type="region of interest" description="Disordered" evidence="1">
    <location>
        <begin position="246"/>
        <end position="297"/>
    </location>
</feature>
<feature type="domain" description="HTH cro/C1-type" evidence="2">
    <location>
        <begin position="10"/>
        <end position="64"/>
    </location>
</feature>
<evidence type="ECO:0000256" key="1">
    <source>
        <dbReference type="SAM" id="MobiDB-lite"/>
    </source>
</evidence>
<dbReference type="EMBL" id="MVBM01000003">
    <property type="protein sequence ID" value="OOK75459.1"/>
    <property type="molecule type" value="Genomic_DNA"/>
</dbReference>